<evidence type="ECO:0000256" key="9">
    <source>
        <dbReference type="ARBA" id="ARBA00023136"/>
    </source>
</evidence>
<comment type="similarity">
    <text evidence="11 12">Belongs to the TonB-dependent receptor family.</text>
</comment>
<dbReference type="AlphaFoldDB" id="A0A829Y8Y1"/>
<dbReference type="Proteomes" id="UP000445000">
    <property type="component" value="Unassembled WGS sequence"/>
</dbReference>
<protein>
    <submittedName>
        <fullName evidence="16">TonB-dependent receptor</fullName>
    </submittedName>
</protein>
<evidence type="ECO:0000256" key="3">
    <source>
        <dbReference type="ARBA" id="ARBA00022452"/>
    </source>
</evidence>
<dbReference type="PANTHER" id="PTHR32552">
    <property type="entry name" value="FERRICHROME IRON RECEPTOR-RELATED"/>
    <property type="match status" value="1"/>
</dbReference>
<evidence type="ECO:0000256" key="6">
    <source>
        <dbReference type="ARBA" id="ARBA00023004"/>
    </source>
</evidence>
<keyword evidence="6" id="KW-0408">Iron</keyword>
<dbReference type="PANTHER" id="PTHR32552:SF81">
    <property type="entry name" value="TONB-DEPENDENT OUTER MEMBRANE RECEPTOR"/>
    <property type="match status" value="1"/>
</dbReference>
<evidence type="ECO:0000313" key="17">
    <source>
        <dbReference type="Proteomes" id="UP000445000"/>
    </source>
</evidence>
<dbReference type="PROSITE" id="PS52016">
    <property type="entry name" value="TONB_DEPENDENT_REC_3"/>
    <property type="match status" value="1"/>
</dbReference>
<sequence>MKSNRSVLSAHRSWGVSAAIAACLGCAPSLAQQSPPQGESSPAALGLEEIVVTAQKREEKLNRVPISISALSESHLEQIGAKDLAGFAREIPGLSVQAATNGGAPSIVIRGISSAAGDATVGVYIDDTPVQAVKSSFSADPTPKLFDIERVEVLRGPQGTLYGASSEGGTVRFITPKPSLTNFTARARTEFSSTEDGEPSYEIGAAAGGPVAEQLGLRGSVYYRTDGGYVDRVSRVDGAVIDEDANSSESLAARLAANYSPSDNLEILPSIYYQRIRNDHLPLTYSTSGPLQVADTTATPGEDRFVLPGLTINYDFGSAQFTSVSSYFDRRNDQRFDYSTITGDLLFGTAIVPGFEDYRSVGDTRTTQENFTQEFRLSSPNDSGPFGYTVGVFYQHAQTDFQQSVAEPELEGLVQTLTGAPLEAVLGMGLLPGGLTYLQTSATTVEQVAAFGEASYELTSQLKLTVGARVAQVDVESEFYADGLYNGGPTAPELLGVQRASETPINPKLTLSYQITDDDLMYATASRGFRAGGPNTPVPVGRCGADLAAQGTSAAQLRSFDSDSVWNYELGAKTLLLDGRLSLNGSVFYIDWSDIQQALALPTCGFGYVANLGNATSKGFDLAIQYQLIDGLTLGVTAGYTDATLDEDIYAGADPITGARALIARKGDQTLLTPEWSGNVALNYQREFANGVQGYARADLQRSSAFYRTTSEGTTSYDADLYRGPAYSFGTLRIGMIRDGLNVSVFVDNISNEQPVLFATYAQNPSSRMFQQQTTLRPRTIGISAAYDF</sequence>
<keyword evidence="7" id="KW-0406">Ion transport</keyword>
<keyword evidence="9 11" id="KW-0472">Membrane</keyword>
<dbReference type="InterPro" id="IPR036942">
    <property type="entry name" value="Beta-barrel_TonB_sf"/>
</dbReference>
<proteinExistence type="inferred from homology"/>
<comment type="caution">
    <text evidence="16">The sequence shown here is derived from an EMBL/GenBank/DDBJ whole genome shotgun (WGS) entry which is preliminary data.</text>
</comment>
<keyword evidence="2 11" id="KW-0813">Transport</keyword>
<keyword evidence="5 11" id="KW-0812">Transmembrane</keyword>
<dbReference type="GO" id="GO:0009279">
    <property type="term" value="C:cell outer membrane"/>
    <property type="evidence" value="ECO:0007669"/>
    <property type="project" value="UniProtKB-SubCell"/>
</dbReference>
<dbReference type="Gene3D" id="2.40.170.20">
    <property type="entry name" value="TonB-dependent receptor, beta-barrel domain"/>
    <property type="match status" value="1"/>
</dbReference>
<dbReference type="Pfam" id="PF07715">
    <property type="entry name" value="Plug"/>
    <property type="match status" value="1"/>
</dbReference>
<evidence type="ECO:0000256" key="1">
    <source>
        <dbReference type="ARBA" id="ARBA00004571"/>
    </source>
</evidence>
<accession>A0A829Y8Y1</accession>
<name>A0A829Y8Y1_9GAMM</name>
<keyword evidence="13" id="KW-0732">Signal</keyword>
<dbReference type="InterPro" id="IPR039426">
    <property type="entry name" value="TonB-dep_rcpt-like"/>
</dbReference>
<keyword evidence="4" id="KW-0410">Iron transport</keyword>
<evidence type="ECO:0000259" key="15">
    <source>
        <dbReference type="Pfam" id="PF07715"/>
    </source>
</evidence>
<feature type="chain" id="PRO_5032335440" evidence="13">
    <location>
        <begin position="32"/>
        <end position="789"/>
    </location>
</feature>
<evidence type="ECO:0000256" key="5">
    <source>
        <dbReference type="ARBA" id="ARBA00022692"/>
    </source>
</evidence>
<organism evidence="16 17">
    <name type="scientific">Steroidobacter agaridevorans</name>
    <dbReference type="NCBI Taxonomy" id="2695856"/>
    <lineage>
        <taxon>Bacteria</taxon>
        <taxon>Pseudomonadati</taxon>
        <taxon>Pseudomonadota</taxon>
        <taxon>Gammaproteobacteria</taxon>
        <taxon>Steroidobacterales</taxon>
        <taxon>Steroidobacteraceae</taxon>
        <taxon>Steroidobacter</taxon>
    </lineage>
</organism>
<dbReference type="InterPro" id="IPR012910">
    <property type="entry name" value="Plug_dom"/>
</dbReference>
<evidence type="ECO:0000259" key="14">
    <source>
        <dbReference type="Pfam" id="PF00593"/>
    </source>
</evidence>
<dbReference type="EMBL" id="BLJN01000001">
    <property type="protein sequence ID" value="GFE79401.1"/>
    <property type="molecule type" value="Genomic_DNA"/>
</dbReference>
<comment type="subcellular location">
    <subcellularLocation>
        <location evidence="1 11">Cell outer membrane</location>
        <topology evidence="1 11">Multi-pass membrane protein</topology>
    </subcellularLocation>
</comment>
<keyword evidence="16" id="KW-0675">Receptor</keyword>
<dbReference type="RefSeq" id="WP_161811074.1">
    <property type="nucleotide sequence ID" value="NZ_BLJN01000001.1"/>
</dbReference>
<evidence type="ECO:0000256" key="8">
    <source>
        <dbReference type="ARBA" id="ARBA00023077"/>
    </source>
</evidence>
<reference evidence="17" key="1">
    <citation type="submission" date="2020-01" db="EMBL/GenBank/DDBJ databases">
        <title>'Steroidobacter agaridevorans' sp. nov., agar-degrading bacteria isolated from rhizosphere soils.</title>
        <authorList>
            <person name="Ikenaga M."/>
            <person name="Kataoka M."/>
            <person name="Murouchi A."/>
            <person name="Katsuragi S."/>
            <person name="Sakai M."/>
        </authorList>
    </citation>
    <scope>NUCLEOTIDE SEQUENCE [LARGE SCALE GENOMIC DNA]</scope>
    <source>
        <strain evidence="17">YU21-B</strain>
    </source>
</reference>
<evidence type="ECO:0000256" key="2">
    <source>
        <dbReference type="ARBA" id="ARBA00022448"/>
    </source>
</evidence>
<dbReference type="Pfam" id="PF00593">
    <property type="entry name" value="TonB_dep_Rec_b-barrel"/>
    <property type="match status" value="1"/>
</dbReference>
<dbReference type="GO" id="GO:0006826">
    <property type="term" value="P:iron ion transport"/>
    <property type="evidence" value="ECO:0007669"/>
    <property type="project" value="UniProtKB-KW"/>
</dbReference>
<evidence type="ECO:0000256" key="10">
    <source>
        <dbReference type="ARBA" id="ARBA00023237"/>
    </source>
</evidence>
<dbReference type="PROSITE" id="PS51257">
    <property type="entry name" value="PROKAR_LIPOPROTEIN"/>
    <property type="match status" value="1"/>
</dbReference>
<evidence type="ECO:0000313" key="16">
    <source>
        <dbReference type="EMBL" id="GFE79401.1"/>
    </source>
</evidence>
<evidence type="ECO:0000256" key="13">
    <source>
        <dbReference type="SAM" id="SignalP"/>
    </source>
</evidence>
<evidence type="ECO:0000256" key="7">
    <source>
        <dbReference type="ARBA" id="ARBA00023065"/>
    </source>
</evidence>
<dbReference type="InterPro" id="IPR000531">
    <property type="entry name" value="Beta-barrel_TonB"/>
</dbReference>
<evidence type="ECO:0000256" key="12">
    <source>
        <dbReference type="RuleBase" id="RU003357"/>
    </source>
</evidence>
<feature type="domain" description="TonB-dependent receptor-like beta-barrel" evidence="14">
    <location>
        <begin position="307"/>
        <end position="750"/>
    </location>
</feature>
<evidence type="ECO:0000256" key="4">
    <source>
        <dbReference type="ARBA" id="ARBA00022496"/>
    </source>
</evidence>
<keyword evidence="3 11" id="KW-1134">Transmembrane beta strand</keyword>
<evidence type="ECO:0000256" key="11">
    <source>
        <dbReference type="PROSITE-ProRule" id="PRU01360"/>
    </source>
</evidence>
<keyword evidence="17" id="KW-1185">Reference proteome</keyword>
<keyword evidence="10 11" id="KW-0998">Cell outer membrane</keyword>
<gene>
    <name evidence="16" type="ORF">GCM10011487_14010</name>
</gene>
<dbReference type="SUPFAM" id="SSF56935">
    <property type="entry name" value="Porins"/>
    <property type="match status" value="1"/>
</dbReference>
<feature type="domain" description="TonB-dependent receptor plug" evidence="15">
    <location>
        <begin position="61"/>
        <end position="170"/>
    </location>
</feature>
<keyword evidence="8 12" id="KW-0798">TonB box</keyword>
<feature type="signal peptide" evidence="13">
    <location>
        <begin position="1"/>
        <end position="31"/>
    </location>
</feature>